<feature type="transmembrane region" description="Helical" evidence="6">
    <location>
        <begin position="117"/>
        <end position="135"/>
    </location>
</feature>
<evidence type="ECO:0000313" key="8">
    <source>
        <dbReference type="Proteomes" id="UP000298493"/>
    </source>
</evidence>
<keyword evidence="8" id="KW-1185">Reference proteome</keyword>
<accession>A0A4Z1NXB5</accession>
<keyword evidence="4 6" id="KW-0472">Membrane</keyword>
<dbReference type="EMBL" id="SNSC02000012">
    <property type="protein sequence ID" value="TID19752.1"/>
    <property type="molecule type" value="Genomic_DNA"/>
</dbReference>
<name>A0A4Z1NXB5_9PEZI</name>
<dbReference type="AlphaFoldDB" id="A0A4Z1NXB5"/>
<evidence type="ECO:0000256" key="4">
    <source>
        <dbReference type="ARBA" id="ARBA00023136"/>
    </source>
</evidence>
<dbReference type="Proteomes" id="UP000298493">
    <property type="component" value="Unassembled WGS sequence"/>
</dbReference>
<feature type="transmembrane region" description="Helical" evidence="6">
    <location>
        <begin position="155"/>
        <end position="181"/>
    </location>
</feature>
<proteinExistence type="predicted"/>
<protein>
    <submittedName>
        <fullName evidence="7">RTA1-domain-containing protein</fullName>
    </submittedName>
</protein>
<evidence type="ECO:0000256" key="5">
    <source>
        <dbReference type="SAM" id="MobiDB-lite"/>
    </source>
</evidence>
<feature type="transmembrane region" description="Helical" evidence="6">
    <location>
        <begin position="202"/>
        <end position="221"/>
    </location>
</feature>
<evidence type="ECO:0000256" key="6">
    <source>
        <dbReference type="SAM" id="Phobius"/>
    </source>
</evidence>
<gene>
    <name evidence="7" type="ORF">E6O75_ATG07090</name>
</gene>
<dbReference type="Pfam" id="PF04479">
    <property type="entry name" value="RTA1"/>
    <property type="match status" value="1"/>
</dbReference>
<feature type="region of interest" description="Disordered" evidence="5">
    <location>
        <begin position="1"/>
        <end position="78"/>
    </location>
</feature>
<sequence length="403" mass="44088">MAAQAPPTSGSPPPAQTPAGQAPAGKPAAAPPNGGQPAPAAASPVASPGQAPAPGAPAGAHAGAAGGGAAVDKNPAHHNPYQPFGGSASFSMASTAAVLYLLAFFSSTFQMIKYKTWYFNLIPQAALMASIGQVARLHSIVTVKETGSTGPYVISMMMSMIAPSLVIFGNIFTFTRIMWWVTPNDKRNSATLMSPPRQMSMLWGFAVMIPDLVKMVGQRAIHPENPMDPTSLRVQTIGQQVQFVALVGFFIMTLRFMIISNKWLIHGECVEKRWRSLGWVTVCIAGLMAVRTLFVQVAFDARYDPKSFYATHEWMYWATQEGPIFTCFALWNIYYPGAFLPFDFCRFKFDVKKIEKAKMDSAWPIQISNPIRHDEEYAQPHNTTPSRHDKGIEITLTEMAPKR</sequence>
<feature type="transmembrane region" description="Helical" evidence="6">
    <location>
        <begin position="241"/>
        <end position="265"/>
    </location>
</feature>
<feature type="transmembrane region" description="Helical" evidence="6">
    <location>
        <begin position="84"/>
        <end position="105"/>
    </location>
</feature>
<feature type="transmembrane region" description="Helical" evidence="6">
    <location>
        <begin position="277"/>
        <end position="299"/>
    </location>
</feature>
<dbReference type="PANTHER" id="PTHR31465:SF28">
    <property type="entry name" value="DOMAIN PROTEIN, PUTATIVE-RELATED"/>
    <property type="match status" value="1"/>
</dbReference>
<organism evidence="7 8">
    <name type="scientific">Venturia nashicola</name>
    <dbReference type="NCBI Taxonomy" id="86259"/>
    <lineage>
        <taxon>Eukaryota</taxon>
        <taxon>Fungi</taxon>
        <taxon>Dikarya</taxon>
        <taxon>Ascomycota</taxon>
        <taxon>Pezizomycotina</taxon>
        <taxon>Dothideomycetes</taxon>
        <taxon>Pleosporomycetidae</taxon>
        <taxon>Venturiales</taxon>
        <taxon>Venturiaceae</taxon>
        <taxon>Venturia</taxon>
    </lineage>
</organism>
<feature type="transmembrane region" description="Helical" evidence="6">
    <location>
        <begin position="323"/>
        <end position="344"/>
    </location>
</feature>
<dbReference type="InterPro" id="IPR007568">
    <property type="entry name" value="RTA1"/>
</dbReference>
<comment type="subcellular location">
    <subcellularLocation>
        <location evidence="1">Membrane</location>
        <topology evidence="1">Multi-pass membrane protein</topology>
    </subcellularLocation>
</comment>
<evidence type="ECO:0000313" key="7">
    <source>
        <dbReference type="EMBL" id="TID19752.1"/>
    </source>
</evidence>
<comment type="caution">
    <text evidence="7">The sequence shown here is derived from an EMBL/GenBank/DDBJ whole genome shotgun (WGS) entry which is preliminary data.</text>
</comment>
<evidence type="ECO:0000256" key="3">
    <source>
        <dbReference type="ARBA" id="ARBA00022989"/>
    </source>
</evidence>
<dbReference type="PANTHER" id="PTHR31465">
    <property type="entry name" value="PROTEIN RTA1-RELATED"/>
    <property type="match status" value="1"/>
</dbReference>
<keyword evidence="2 6" id="KW-0812">Transmembrane</keyword>
<evidence type="ECO:0000256" key="2">
    <source>
        <dbReference type="ARBA" id="ARBA00022692"/>
    </source>
</evidence>
<evidence type="ECO:0000256" key="1">
    <source>
        <dbReference type="ARBA" id="ARBA00004141"/>
    </source>
</evidence>
<feature type="compositionally biased region" description="Low complexity" evidence="5">
    <location>
        <begin position="17"/>
        <end position="63"/>
    </location>
</feature>
<keyword evidence="3 6" id="KW-1133">Transmembrane helix</keyword>
<reference evidence="7 8" key="1">
    <citation type="submission" date="2019-04" db="EMBL/GenBank/DDBJ databases">
        <title>High contiguity whole genome sequence and gene annotation resource for two Venturia nashicola isolates.</title>
        <authorList>
            <person name="Prokchorchik M."/>
            <person name="Won K."/>
            <person name="Lee Y."/>
            <person name="Choi E.D."/>
            <person name="Segonzac C."/>
            <person name="Sohn K.H."/>
        </authorList>
    </citation>
    <scope>NUCLEOTIDE SEQUENCE [LARGE SCALE GENOMIC DNA]</scope>
    <source>
        <strain evidence="7 8">PRI2</strain>
    </source>
</reference>
<dbReference type="GO" id="GO:0016020">
    <property type="term" value="C:membrane"/>
    <property type="evidence" value="ECO:0007669"/>
    <property type="project" value="UniProtKB-SubCell"/>
</dbReference>